<dbReference type="InterPro" id="IPR005913">
    <property type="entry name" value="dTDP_dehydrorham_reduct"/>
</dbReference>
<proteinExistence type="predicted"/>
<dbReference type="Proteomes" id="UP001642464">
    <property type="component" value="Unassembled WGS sequence"/>
</dbReference>
<evidence type="ECO:0000313" key="2">
    <source>
        <dbReference type="EMBL" id="CAK8991941.1"/>
    </source>
</evidence>
<dbReference type="SUPFAM" id="SSF51735">
    <property type="entry name" value="NAD(P)-binding Rossmann-fold domains"/>
    <property type="match status" value="1"/>
</dbReference>
<organism evidence="2 3">
    <name type="scientific">Durusdinium trenchii</name>
    <dbReference type="NCBI Taxonomy" id="1381693"/>
    <lineage>
        <taxon>Eukaryota</taxon>
        <taxon>Sar</taxon>
        <taxon>Alveolata</taxon>
        <taxon>Dinophyceae</taxon>
        <taxon>Suessiales</taxon>
        <taxon>Symbiodiniaceae</taxon>
        <taxon>Durusdinium</taxon>
    </lineage>
</organism>
<keyword evidence="3" id="KW-1185">Reference proteome</keyword>
<gene>
    <name evidence="2" type="ORF">SCF082_LOCUS2871</name>
</gene>
<dbReference type="Pfam" id="PF04321">
    <property type="entry name" value="RmlD_sub_bind"/>
    <property type="match status" value="1"/>
</dbReference>
<dbReference type="Gene3D" id="3.40.50.720">
    <property type="entry name" value="NAD(P)-binding Rossmann-like Domain"/>
    <property type="match status" value="1"/>
</dbReference>
<evidence type="ECO:0000259" key="1">
    <source>
        <dbReference type="Pfam" id="PF04321"/>
    </source>
</evidence>
<dbReference type="InterPro" id="IPR036291">
    <property type="entry name" value="NAD(P)-bd_dom_sf"/>
</dbReference>
<protein>
    <submittedName>
        <fullName evidence="2">Methionine adenosyltransferase 2 subunit beta (Methionine adenosyltransferase II beta) (MAT II beta)</fullName>
    </submittedName>
</protein>
<dbReference type="EMBL" id="CAXAMM010001436">
    <property type="protein sequence ID" value="CAK8991941.1"/>
    <property type="molecule type" value="Genomic_DNA"/>
</dbReference>
<accession>A0ABP0HQT5</accession>
<evidence type="ECO:0000313" key="3">
    <source>
        <dbReference type="Proteomes" id="UP001642464"/>
    </source>
</evidence>
<feature type="domain" description="RmlD-like substrate binding" evidence="1">
    <location>
        <begin position="172"/>
        <end position="429"/>
    </location>
</feature>
<comment type="caution">
    <text evidence="2">The sequence shown here is derived from an EMBL/GenBank/DDBJ whole genome shotgun (WGS) entry which is preliminary data.</text>
</comment>
<reference evidence="2 3" key="1">
    <citation type="submission" date="2024-02" db="EMBL/GenBank/DDBJ databases">
        <authorList>
            <person name="Chen Y."/>
            <person name="Shah S."/>
            <person name="Dougan E. K."/>
            <person name="Thang M."/>
            <person name="Chan C."/>
        </authorList>
    </citation>
    <scope>NUCLEOTIDE SEQUENCE [LARGE SCALE GENOMIC DNA]</scope>
</reference>
<dbReference type="CDD" id="cd05254">
    <property type="entry name" value="dTDP_HR_like_SDR_e"/>
    <property type="match status" value="1"/>
</dbReference>
<sequence>MAWDLDRREQVEINLDDSNETDSEELQAADGVADVFDVGVGAENLNPDEDSKIWYDVLQDYKNIIIAIEYGQHTDPLRHGKILGEVESHCDMTGEQGGDAYALMRTHVDDLLYSFLPEDICQMTYITWGGIHSVTFEIALYFQLLIQQALCGPVPAVEHQITLHQGAILEHRILVTGATGLLGRQVMQVLGNTWEVLGVCKRRALPPRIIACDLTQEKALWSLMEHFRPEVVLHLAGEWCPEALRQAPDQVRRLNVDAAGAVAAACEKFKAWLVHMSADCVFDGTEPPYSVESRANPLSEYGWHKLHSEQLVQAACPKAAILRVPLLYGPVESPLDSAVTSLYTDLQNDIREVDAWQRCYPTWAGDVANVLKVMTEMHFSGERIQGIYHWQGNEQFTWHEMMLLVAETSGLDASCISAVHSPPATPLPRDTRPFCQGLLLDL</sequence>
<dbReference type="PANTHER" id="PTHR10491">
    <property type="entry name" value="DTDP-4-DEHYDRORHAMNOSE REDUCTASE"/>
    <property type="match status" value="1"/>
</dbReference>
<name>A0ABP0HQT5_9DINO</name>
<dbReference type="PANTHER" id="PTHR10491:SF4">
    <property type="entry name" value="METHIONINE ADENOSYLTRANSFERASE 2 SUBUNIT BETA"/>
    <property type="match status" value="1"/>
</dbReference>
<dbReference type="InterPro" id="IPR029903">
    <property type="entry name" value="RmlD-like-bd"/>
</dbReference>